<reference evidence="12" key="1">
    <citation type="submission" date="2021-10" db="EMBL/GenBank/DDBJ databases">
        <title>Genome Sequence of The Candidatus Hydrogeosomobacter endosymbioticus, an Intracellular Bacterial Symbiont of the Anaerobic Ciliate GW7.</title>
        <authorList>
            <person name="Shiohama Y."/>
            <person name="Shinzato N."/>
        </authorList>
    </citation>
    <scope>NUCLEOTIDE SEQUENCE [LARGE SCALE GENOMIC DNA]</scope>
    <source>
        <strain evidence="12">200920</strain>
    </source>
</reference>
<evidence type="ECO:0000256" key="4">
    <source>
        <dbReference type="ARBA" id="ARBA00022448"/>
    </source>
</evidence>
<feature type="transmembrane region" description="Helical" evidence="10">
    <location>
        <begin position="50"/>
        <end position="71"/>
    </location>
</feature>
<feature type="transmembrane region" description="Helical" evidence="10">
    <location>
        <begin position="179"/>
        <end position="201"/>
    </location>
</feature>
<keyword evidence="7" id="KW-0029">Amino-acid transport</keyword>
<dbReference type="InterPro" id="IPR043429">
    <property type="entry name" value="ArtM/GltK/GlnP/TcyL/YhdX-like"/>
</dbReference>
<dbReference type="SUPFAM" id="SSF161098">
    <property type="entry name" value="MetI-like"/>
    <property type="match status" value="1"/>
</dbReference>
<keyword evidence="8 10" id="KW-1133">Transmembrane helix</keyword>
<keyword evidence="4 10" id="KW-0813">Transport</keyword>
<dbReference type="InterPro" id="IPR000515">
    <property type="entry name" value="MetI-like"/>
</dbReference>
<dbReference type="NCBIfam" id="TIGR01726">
    <property type="entry name" value="HEQRo_perm_3TM"/>
    <property type="match status" value="1"/>
</dbReference>
<name>A0ABM7V9K7_9PROT</name>
<evidence type="ECO:0000256" key="10">
    <source>
        <dbReference type="RuleBase" id="RU363032"/>
    </source>
</evidence>
<evidence type="ECO:0000256" key="5">
    <source>
        <dbReference type="ARBA" id="ARBA00022475"/>
    </source>
</evidence>
<evidence type="ECO:0000256" key="2">
    <source>
        <dbReference type="ARBA" id="ARBA00004429"/>
    </source>
</evidence>
<feature type="transmembrane region" description="Helical" evidence="10">
    <location>
        <begin position="20"/>
        <end position="38"/>
    </location>
</feature>
<evidence type="ECO:0000313" key="13">
    <source>
        <dbReference type="Proteomes" id="UP001320209"/>
    </source>
</evidence>
<evidence type="ECO:0000256" key="8">
    <source>
        <dbReference type="ARBA" id="ARBA00022989"/>
    </source>
</evidence>
<proteinExistence type="inferred from homology"/>
<dbReference type="InterPro" id="IPR010065">
    <property type="entry name" value="AA_ABC_transptr_permease_3TM"/>
</dbReference>
<comment type="subcellular location">
    <subcellularLocation>
        <location evidence="2">Cell inner membrane</location>
        <topology evidence="2">Multi-pass membrane protein</topology>
    </subcellularLocation>
    <subcellularLocation>
        <location evidence="10">Cell membrane</location>
        <topology evidence="10">Multi-pass membrane protein</topology>
    </subcellularLocation>
</comment>
<keyword evidence="6 10" id="KW-0812">Transmembrane</keyword>
<keyword evidence="13" id="KW-1185">Reference proteome</keyword>
<dbReference type="Gene3D" id="1.10.3720.10">
    <property type="entry name" value="MetI-like"/>
    <property type="match status" value="1"/>
</dbReference>
<dbReference type="PANTHER" id="PTHR30614:SF20">
    <property type="entry name" value="GLUTAMINE TRANSPORT SYSTEM PERMEASE PROTEIN GLNP"/>
    <property type="match status" value="1"/>
</dbReference>
<evidence type="ECO:0000256" key="9">
    <source>
        <dbReference type="ARBA" id="ARBA00023136"/>
    </source>
</evidence>
<comment type="similarity">
    <text evidence="3">Belongs to the binding-protein-dependent transport system permease family. HisMQ subfamily.</text>
</comment>
<feature type="domain" description="ABC transmembrane type-1" evidence="11">
    <location>
        <begin position="14"/>
        <end position="201"/>
    </location>
</feature>
<dbReference type="Pfam" id="PF00528">
    <property type="entry name" value="BPD_transp_1"/>
    <property type="match status" value="1"/>
</dbReference>
<dbReference type="EMBL" id="AP025225">
    <property type="protein sequence ID" value="BDB96475.1"/>
    <property type="molecule type" value="Genomic_DNA"/>
</dbReference>
<dbReference type="Proteomes" id="UP001320209">
    <property type="component" value="Chromosome"/>
</dbReference>
<sequence length="212" mass="23080">MIAGVDALFIASGVALTMELLVFSLAIGFVLGVSIAVIRYMKVCVKAIDCFVSVARGTPIILQLSFFYFSIPGALNLDVNVLFAGSLAFGINSAAYVSEIFRGGIESLPIGQFEAARSLHVPRFFTWRDIILPQVIRNVFPSLVNEIVGLLKTTALISTIGGLDIMRRAHCVSALRFTFFAPICIAGALYYALVLLIEYFGMVASRRLMRKG</sequence>
<comment type="function">
    <text evidence="1">Part of the binding-protein-dependent transport system for glutamine; probably responsible for the translocation of the substrate across the membrane.</text>
</comment>
<evidence type="ECO:0000259" key="11">
    <source>
        <dbReference type="PROSITE" id="PS50928"/>
    </source>
</evidence>
<dbReference type="InterPro" id="IPR035906">
    <property type="entry name" value="MetI-like_sf"/>
</dbReference>
<dbReference type="PANTHER" id="PTHR30614">
    <property type="entry name" value="MEMBRANE COMPONENT OF AMINO ACID ABC TRANSPORTER"/>
    <property type="match status" value="1"/>
</dbReference>
<dbReference type="RefSeq" id="WP_236864870.1">
    <property type="nucleotide sequence ID" value="NZ_AP025225.1"/>
</dbReference>
<evidence type="ECO:0000313" key="12">
    <source>
        <dbReference type="EMBL" id="BDB96475.1"/>
    </source>
</evidence>
<protein>
    <submittedName>
        <fullName evidence="12">Arginine ABC transporter permease</fullName>
    </submittedName>
</protein>
<dbReference type="PROSITE" id="PS50928">
    <property type="entry name" value="ABC_TM1"/>
    <property type="match status" value="1"/>
</dbReference>
<evidence type="ECO:0000256" key="7">
    <source>
        <dbReference type="ARBA" id="ARBA00022970"/>
    </source>
</evidence>
<evidence type="ECO:0000256" key="1">
    <source>
        <dbReference type="ARBA" id="ARBA00003159"/>
    </source>
</evidence>
<accession>A0ABM7V9K7</accession>
<evidence type="ECO:0000256" key="3">
    <source>
        <dbReference type="ARBA" id="ARBA00010072"/>
    </source>
</evidence>
<gene>
    <name evidence="12" type="primary">yqiY</name>
    <name evidence="12" type="ORF">HYD_6080</name>
</gene>
<keyword evidence="5" id="KW-1003">Cell membrane</keyword>
<dbReference type="CDD" id="cd06261">
    <property type="entry name" value="TM_PBP2"/>
    <property type="match status" value="1"/>
</dbReference>
<evidence type="ECO:0000256" key="6">
    <source>
        <dbReference type="ARBA" id="ARBA00022692"/>
    </source>
</evidence>
<keyword evidence="9 10" id="KW-0472">Membrane</keyword>
<organism evidence="12 13">
    <name type="scientific">Candidatus Hydrogenosomobacter endosymbioticus</name>
    <dbReference type="NCBI Taxonomy" id="2558174"/>
    <lineage>
        <taxon>Bacteria</taxon>
        <taxon>Pseudomonadati</taxon>
        <taxon>Pseudomonadota</taxon>
        <taxon>Alphaproteobacteria</taxon>
        <taxon>Holosporales</taxon>
        <taxon>Holosporaceae</taxon>
        <taxon>Candidatus Hydrogenosomobacter</taxon>
    </lineage>
</organism>